<evidence type="ECO:0000313" key="2">
    <source>
        <dbReference type="Proteomes" id="UP000293823"/>
    </source>
</evidence>
<name>A0A4Q4PWA9_9PLEO</name>
<keyword evidence="2" id="KW-1185">Reference proteome</keyword>
<organism evidence="1 2">
    <name type="scientific">Alternaria arborescens</name>
    <dbReference type="NCBI Taxonomy" id="156630"/>
    <lineage>
        <taxon>Eukaryota</taxon>
        <taxon>Fungi</taxon>
        <taxon>Dikarya</taxon>
        <taxon>Ascomycota</taxon>
        <taxon>Pezizomycotina</taxon>
        <taxon>Dothideomycetes</taxon>
        <taxon>Pleosporomycetidae</taxon>
        <taxon>Pleosporales</taxon>
        <taxon>Pleosporineae</taxon>
        <taxon>Pleosporaceae</taxon>
        <taxon>Alternaria</taxon>
        <taxon>Alternaria sect. Alternaria</taxon>
    </lineage>
</organism>
<accession>A0A4Q4PWA9</accession>
<comment type="caution">
    <text evidence="1">The sequence shown here is derived from an EMBL/GenBank/DDBJ whole genome shotgun (WGS) entry which is preliminary data.</text>
</comment>
<dbReference type="OrthoDB" id="3683271at2759"/>
<protein>
    <submittedName>
        <fullName evidence="1">Uncharacterized protein</fullName>
    </submittedName>
</protein>
<reference evidence="2" key="1">
    <citation type="journal article" date="2019" name="bioRxiv">
        <title>Genomics, evolutionary history and diagnostics of the Alternaria alternata species group including apple and Asian pear pathotypes.</title>
        <authorList>
            <person name="Armitage A.D."/>
            <person name="Cockerton H.M."/>
            <person name="Sreenivasaprasad S."/>
            <person name="Woodhall J.W."/>
            <person name="Lane C.R."/>
            <person name="Harrison R.J."/>
            <person name="Clarkson J.P."/>
        </authorList>
    </citation>
    <scope>NUCLEOTIDE SEQUENCE [LARGE SCALE GENOMIC DNA]</scope>
    <source>
        <strain evidence="2">RGR 97.0016</strain>
    </source>
</reference>
<dbReference type="EMBL" id="PEJP01000117">
    <property type="protein sequence ID" value="RYO24099.1"/>
    <property type="molecule type" value="Genomic_DNA"/>
</dbReference>
<evidence type="ECO:0000313" key="1">
    <source>
        <dbReference type="EMBL" id="RYO24099.1"/>
    </source>
</evidence>
<dbReference type="AlphaFoldDB" id="A0A4Q4PWA9"/>
<sequence length="220" mass="25340">MTGEDAFRTRIENTTRVLGDSFDVKSEIQLIDGLIKQRHTLLHEAWQSEMRMISAQFDFDLPEEVSLDEVLKQRRQEKLDEFERNHTETYHELLDAFDKQLERYYLNEDDRKQAISTLLIAVHEPTDLTIAAFKPFFCRFRRVTSNRRFFVTADGRCGLGPSCLEDNDVVAILAGGSVPYVLRPVAGSYNFIGECYDGDFMKGGDLEGRKDSTLDTIRLQ</sequence>
<dbReference type="Pfam" id="PF26639">
    <property type="entry name" value="Het-6_barrel"/>
    <property type="match status" value="1"/>
</dbReference>
<dbReference type="Proteomes" id="UP000293823">
    <property type="component" value="Unassembled WGS sequence"/>
</dbReference>
<proteinExistence type="predicted"/>
<gene>
    <name evidence="1" type="ORF">AA0113_g12681</name>
</gene>